<sequence length="796" mass="88362">MIVYLAKKHEFLDDVDSNRIEERIQAEFRRTHNHSVGASEKASWKNSLGFMQRILADEEIPHDSGVAIELSVPLSAKRIDFVLTGTSREKRQTAIIIELKQWTEAKPTQKDAIVRTYLGGAEVETSHPSYQAWSYAALLEDYSETVRTQRISLKPCAYLHNCADGSTINNPFYREHTDKAPAFLQADAAKLRAFIKEHVKHGDSGKVIYQIRDGKISPSKNLADSLVSLLQGNREFLMIDDQKLVYETALQLAGIATPKQKQVLIVEGGPGTGKSVVAVNLLVALTARKMLTQYVTKNAAPRGVYESRLTGAFKKSHISNLFVGSGGFTETPPNTFGALVVDEAHRLNEKSGLFMNLGENQVKEIIQAACFSVFFLDENQRVTLKDIGSVSEIMRWATATGAKVSRLNLESQFRCNGSDGYLAWVDNTLQVKKNANPTLEGIDYDFAVCDSPNELRERILQKNAGRNKSRMVAGYCWDWKSKTDGKSPDIEFPEHGFSARWNLTADGPLWIIKPETVTEIGCIHTCQGLELEYVGVIIGPDLVVRDGRIKTDPAKRSGQDSSIKGFKKRLSENREAAEAATDEIIKNTYRTLMTRGQHGCFVYSADPETNAYLKAMASRKRSIATVEPTAYPGLPLRILDGAAAKPFINAVPLYDLQVAAGAFSLEQSVGDCAWVELPDAFTPRKDLFVTRVVGESMNRRIPNGSWCLFKRTPAGSRDGKVVLVELLDRQDPESGGRYTVKVYRSQKQPTEDSWEHTKIILKPDSTNAGFNDIVLEPSETESFKTIGELVAVLGKD</sequence>
<evidence type="ECO:0000313" key="3">
    <source>
        <dbReference type="EMBL" id="RXK53654.1"/>
    </source>
</evidence>
<dbReference type="InterPro" id="IPR039418">
    <property type="entry name" value="LexA-like"/>
</dbReference>
<dbReference type="Pfam" id="PF00717">
    <property type="entry name" value="Peptidase_S24"/>
    <property type="match status" value="1"/>
</dbReference>
<dbReference type="SUPFAM" id="SSF51306">
    <property type="entry name" value="LexA/Signal peptidase"/>
    <property type="match status" value="1"/>
</dbReference>
<organism evidence="3 4">
    <name type="scientific">Oleiharenicola lentus</name>
    <dbReference type="NCBI Taxonomy" id="2508720"/>
    <lineage>
        <taxon>Bacteria</taxon>
        <taxon>Pseudomonadati</taxon>
        <taxon>Verrucomicrobiota</taxon>
        <taxon>Opitutia</taxon>
        <taxon>Opitutales</taxon>
        <taxon>Opitutaceae</taxon>
        <taxon>Oleiharenicola</taxon>
    </lineage>
</organism>
<proteinExistence type="predicted"/>
<evidence type="ECO:0000259" key="2">
    <source>
        <dbReference type="Pfam" id="PF09848"/>
    </source>
</evidence>
<dbReference type="CDD" id="cd06529">
    <property type="entry name" value="S24_LexA-like"/>
    <property type="match status" value="1"/>
</dbReference>
<dbReference type="SUPFAM" id="SSF52540">
    <property type="entry name" value="P-loop containing nucleoside triphosphate hydrolases"/>
    <property type="match status" value="1"/>
</dbReference>
<dbReference type="InterPro" id="IPR036286">
    <property type="entry name" value="LexA/Signal_pep-like_sf"/>
</dbReference>
<gene>
    <name evidence="3" type="ORF">ESB00_18370</name>
</gene>
<reference evidence="3 4" key="1">
    <citation type="submission" date="2019-01" db="EMBL/GenBank/DDBJ databases">
        <title>Lacunisphaera sp. strain TWA-58.</title>
        <authorList>
            <person name="Chen W.-M."/>
        </authorList>
    </citation>
    <scope>NUCLEOTIDE SEQUENCE [LARGE SCALE GENOMIC DNA]</scope>
    <source>
        <strain evidence="3 4">TWA-58</strain>
    </source>
</reference>
<dbReference type="Proteomes" id="UP000290218">
    <property type="component" value="Unassembled WGS sequence"/>
</dbReference>
<dbReference type="RefSeq" id="WP_129049554.1">
    <property type="nucleotide sequence ID" value="NZ_SDHX01000002.1"/>
</dbReference>
<comment type="caution">
    <text evidence="3">The sequence shown here is derived from an EMBL/GenBank/DDBJ whole genome shotgun (WGS) entry which is preliminary data.</text>
</comment>
<dbReference type="Gene3D" id="3.40.50.300">
    <property type="entry name" value="P-loop containing nucleotide triphosphate hydrolases"/>
    <property type="match status" value="1"/>
</dbReference>
<dbReference type="InterPro" id="IPR015927">
    <property type="entry name" value="Peptidase_S24_S26A/B/C"/>
</dbReference>
<evidence type="ECO:0000259" key="1">
    <source>
        <dbReference type="Pfam" id="PF00717"/>
    </source>
</evidence>
<evidence type="ECO:0000313" key="4">
    <source>
        <dbReference type="Proteomes" id="UP000290218"/>
    </source>
</evidence>
<dbReference type="OrthoDB" id="9759819at2"/>
<feature type="domain" description="Peptidase S24/S26A/S26B/S26C" evidence="1">
    <location>
        <begin position="652"/>
        <end position="728"/>
    </location>
</feature>
<accession>A0A4Q1C5D5</accession>
<name>A0A4Q1C5D5_9BACT</name>
<dbReference type="Pfam" id="PF09848">
    <property type="entry name" value="SLFN-g3_helicase"/>
    <property type="match status" value="1"/>
</dbReference>
<dbReference type="EMBL" id="SDHX01000002">
    <property type="protein sequence ID" value="RXK53654.1"/>
    <property type="molecule type" value="Genomic_DNA"/>
</dbReference>
<dbReference type="Gene3D" id="2.10.109.10">
    <property type="entry name" value="Umud Fragment, subunit A"/>
    <property type="match status" value="1"/>
</dbReference>
<feature type="domain" description="Schlafen group 3-like DNA/RNA helicase" evidence="2">
    <location>
        <begin position="261"/>
        <end position="606"/>
    </location>
</feature>
<keyword evidence="4" id="KW-1185">Reference proteome</keyword>
<dbReference type="InterPro" id="IPR018647">
    <property type="entry name" value="SLFN_3-like_DNA/RNA_helicase"/>
</dbReference>
<dbReference type="InterPro" id="IPR027417">
    <property type="entry name" value="P-loop_NTPase"/>
</dbReference>
<dbReference type="AlphaFoldDB" id="A0A4Q1C5D5"/>
<protein>
    <submittedName>
        <fullName evidence="3">DUF2075 domain-containing protein</fullName>
    </submittedName>
</protein>